<feature type="transmembrane region" description="Helical" evidence="2">
    <location>
        <begin position="20"/>
        <end position="40"/>
    </location>
</feature>
<protein>
    <submittedName>
        <fullName evidence="3">Uncharacterized protein</fullName>
    </submittedName>
</protein>
<proteinExistence type="predicted"/>
<keyword evidence="2" id="KW-0472">Membrane</keyword>
<evidence type="ECO:0000256" key="1">
    <source>
        <dbReference type="SAM" id="MobiDB-lite"/>
    </source>
</evidence>
<keyword evidence="2" id="KW-1133">Transmembrane helix</keyword>
<evidence type="ECO:0000256" key="2">
    <source>
        <dbReference type="SAM" id="Phobius"/>
    </source>
</evidence>
<evidence type="ECO:0000313" key="3">
    <source>
        <dbReference type="EMBL" id="TNN27354.1"/>
    </source>
</evidence>
<dbReference type="Proteomes" id="UP000314294">
    <property type="component" value="Unassembled WGS sequence"/>
</dbReference>
<keyword evidence="2" id="KW-0812">Transmembrane</keyword>
<gene>
    <name evidence="3" type="ORF">EYF80_062502</name>
</gene>
<feature type="region of interest" description="Disordered" evidence="1">
    <location>
        <begin position="63"/>
        <end position="104"/>
    </location>
</feature>
<name>A0A4Z2EFW3_9TELE</name>
<dbReference type="EMBL" id="SRLO01008419">
    <property type="protein sequence ID" value="TNN27354.1"/>
    <property type="molecule type" value="Genomic_DNA"/>
</dbReference>
<organism evidence="3 4">
    <name type="scientific">Liparis tanakae</name>
    <name type="common">Tanaka's snailfish</name>
    <dbReference type="NCBI Taxonomy" id="230148"/>
    <lineage>
        <taxon>Eukaryota</taxon>
        <taxon>Metazoa</taxon>
        <taxon>Chordata</taxon>
        <taxon>Craniata</taxon>
        <taxon>Vertebrata</taxon>
        <taxon>Euteleostomi</taxon>
        <taxon>Actinopterygii</taxon>
        <taxon>Neopterygii</taxon>
        <taxon>Teleostei</taxon>
        <taxon>Neoteleostei</taxon>
        <taxon>Acanthomorphata</taxon>
        <taxon>Eupercaria</taxon>
        <taxon>Perciformes</taxon>
        <taxon>Cottioidei</taxon>
        <taxon>Cottales</taxon>
        <taxon>Liparidae</taxon>
        <taxon>Liparis</taxon>
    </lineage>
</organism>
<accession>A0A4Z2EFW3</accession>
<dbReference type="AlphaFoldDB" id="A0A4Z2EFW3"/>
<sequence length="104" mass="10751">MPLVDAGVPLLPGHFGTSAVFSFAASLLSSGFISGCLSLFDLNSRPGSRCSGPVLRLVERVGRSAGNHTMAAGTRSPVAEEKTSRSQTEGECFPGKRTGPRGSN</sequence>
<evidence type="ECO:0000313" key="4">
    <source>
        <dbReference type="Proteomes" id="UP000314294"/>
    </source>
</evidence>
<keyword evidence="4" id="KW-1185">Reference proteome</keyword>
<reference evidence="3 4" key="1">
    <citation type="submission" date="2019-03" db="EMBL/GenBank/DDBJ databases">
        <title>First draft genome of Liparis tanakae, snailfish: a comprehensive survey of snailfish specific genes.</title>
        <authorList>
            <person name="Kim W."/>
            <person name="Song I."/>
            <person name="Jeong J.-H."/>
            <person name="Kim D."/>
            <person name="Kim S."/>
            <person name="Ryu S."/>
            <person name="Song J.Y."/>
            <person name="Lee S.K."/>
        </authorList>
    </citation>
    <scope>NUCLEOTIDE SEQUENCE [LARGE SCALE GENOMIC DNA]</scope>
    <source>
        <tissue evidence="3">Muscle</tissue>
    </source>
</reference>
<comment type="caution">
    <text evidence="3">The sequence shown here is derived from an EMBL/GenBank/DDBJ whole genome shotgun (WGS) entry which is preliminary data.</text>
</comment>